<dbReference type="Gene3D" id="3.40.50.1110">
    <property type="entry name" value="SGNH hydrolase"/>
    <property type="match status" value="1"/>
</dbReference>
<proteinExistence type="predicted"/>
<dbReference type="PANTHER" id="PTHR31988">
    <property type="entry name" value="ESTERASE, PUTATIVE (DUF303)-RELATED"/>
    <property type="match status" value="1"/>
</dbReference>
<keyword evidence="1" id="KW-0378">Hydrolase</keyword>
<evidence type="ECO:0000313" key="4">
    <source>
        <dbReference type="Proteomes" id="UP001642487"/>
    </source>
</evidence>
<sequence length="174" mass="19362">MAGRGGVEKNNLGKLMWDGGINLNKTIGIGQGMSFAYQLRAKVGPKVNVVGLVLCARGGSLIGQWRKNPCNPNATSYQNFIERIKALDKNGIVVHSLFWFQGESDATMNDTAIRYKYNLKKFFANVRNDIKPRFLPIIVVKIAIYDFIMKHDTNNLPTVSAAEDAFSKELPNVL</sequence>
<dbReference type="Proteomes" id="UP001642487">
    <property type="component" value="Chromosome 11"/>
</dbReference>
<feature type="domain" description="Sialate O-acetylesterase" evidence="2">
    <location>
        <begin position="21"/>
        <end position="162"/>
    </location>
</feature>
<evidence type="ECO:0000259" key="2">
    <source>
        <dbReference type="Pfam" id="PF03629"/>
    </source>
</evidence>
<name>A0ABP0XWL2_9ROSI</name>
<accession>A0ABP0XWL2</accession>
<dbReference type="SUPFAM" id="SSF52266">
    <property type="entry name" value="SGNH hydrolase"/>
    <property type="match status" value="1"/>
</dbReference>
<dbReference type="InterPro" id="IPR036514">
    <property type="entry name" value="SGNH_hydro_sf"/>
</dbReference>
<dbReference type="Pfam" id="PF03629">
    <property type="entry name" value="SASA"/>
    <property type="match status" value="1"/>
</dbReference>
<protein>
    <recommendedName>
        <fullName evidence="2">Sialate O-acetylesterase domain-containing protein</fullName>
    </recommendedName>
</protein>
<organism evidence="3 4">
    <name type="scientific">Citrullus colocynthis</name>
    <name type="common">colocynth</name>
    <dbReference type="NCBI Taxonomy" id="252529"/>
    <lineage>
        <taxon>Eukaryota</taxon>
        <taxon>Viridiplantae</taxon>
        <taxon>Streptophyta</taxon>
        <taxon>Embryophyta</taxon>
        <taxon>Tracheophyta</taxon>
        <taxon>Spermatophyta</taxon>
        <taxon>Magnoliopsida</taxon>
        <taxon>eudicotyledons</taxon>
        <taxon>Gunneridae</taxon>
        <taxon>Pentapetalae</taxon>
        <taxon>rosids</taxon>
        <taxon>fabids</taxon>
        <taxon>Cucurbitales</taxon>
        <taxon>Cucurbitaceae</taxon>
        <taxon>Benincaseae</taxon>
        <taxon>Citrullus</taxon>
    </lineage>
</organism>
<evidence type="ECO:0000256" key="1">
    <source>
        <dbReference type="ARBA" id="ARBA00022801"/>
    </source>
</evidence>
<dbReference type="EMBL" id="OZ021745">
    <property type="protein sequence ID" value="CAK9312544.1"/>
    <property type="molecule type" value="Genomic_DNA"/>
</dbReference>
<dbReference type="InterPro" id="IPR052940">
    <property type="entry name" value="Carb_Esterase_6"/>
</dbReference>
<keyword evidence="4" id="KW-1185">Reference proteome</keyword>
<gene>
    <name evidence="3" type="ORF">CITCOLO1_LOCUS4238</name>
</gene>
<evidence type="ECO:0000313" key="3">
    <source>
        <dbReference type="EMBL" id="CAK9312544.1"/>
    </source>
</evidence>
<dbReference type="InterPro" id="IPR005181">
    <property type="entry name" value="SASA"/>
</dbReference>
<dbReference type="PANTHER" id="PTHR31988:SF19">
    <property type="entry name" value="9-O-ACETYL-N-ACETYLNEURAMINIC ACID DEACETYLASE-RELATED"/>
    <property type="match status" value="1"/>
</dbReference>
<reference evidence="3 4" key="1">
    <citation type="submission" date="2024-03" db="EMBL/GenBank/DDBJ databases">
        <authorList>
            <person name="Gkanogiannis A."/>
            <person name="Becerra Lopez-Lavalle L."/>
        </authorList>
    </citation>
    <scope>NUCLEOTIDE SEQUENCE [LARGE SCALE GENOMIC DNA]</scope>
</reference>